<dbReference type="EMBL" id="CP053661">
    <property type="protein sequence ID" value="QKD82860.1"/>
    <property type="molecule type" value="Genomic_DNA"/>
</dbReference>
<dbReference type="Proteomes" id="UP000505210">
    <property type="component" value="Chromosome"/>
</dbReference>
<name>A0A6M8BF31_9CYAN</name>
<accession>A0A6M8BF31</accession>
<evidence type="ECO:0000313" key="1">
    <source>
        <dbReference type="EMBL" id="QKD82860.1"/>
    </source>
</evidence>
<evidence type="ECO:0000313" key="2">
    <source>
        <dbReference type="Proteomes" id="UP000505210"/>
    </source>
</evidence>
<reference evidence="1 2" key="1">
    <citation type="submission" date="2020-05" db="EMBL/GenBank/DDBJ databases">
        <title>Complete genome sequence of of a novel Thermoleptolyngbya strain isolated from hot springs of Ganzi, Sichuan China.</title>
        <authorList>
            <person name="Tang J."/>
            <person name="Daroch M."/>
            <person name="Li L."/>
            <person name="Waleron K."/>
            <person name="Waleron M."/>
            <person name="Waleron M."/>
        </authorList>
    </citation>
    <scope>NUCLEOTIDE SEQUENCE [LARGE SCALE GENOMIC DNA]</scope>
    <source>
        <strain evidence="1 2">PKUAC-SCTA183</strain>
    </source>
</reference>
<proteinExistence type="predicted"/>
<gene>
    <name evidence="1" type="ORF">HPC62_12280</name>
</gene>
<dbReference type="RefSeq" id="WP_172356044.1">
    <property type="nucleotide sequence ID" value="NZ_CP053661.1"/>
</dbReference>
<sequence length="213" mass="23965">MVGLDLLIIVVYALTLVYVARQALGEMEDWATVQLDRDGLKEELTRADLQGKVNINVGLKPRYGFEPITDLALSISNGSPAPIYVDWDRSSLTNFQGRSRRVIRITPSMNLDLSRPQVFSVIAPGKSLSERIVAEDMLKRTPEGILQVAAPLVDLGAARGLPDDGKLEFSLRLLLLLVEQERQVDDDVTTHAVLCRFIVRRIPWNHDIPWLRR</sequence>
<dbReference type="KEGG" id="theu:HPC62_12280"/>
<dbReference type="AlphaFoldDB" id="A0A6M8BF31"/>
<organism evidence="1 2">
    <name type="scientific">Thermoleptolyngbya sichuanensis A183</name>
    <dbReference type="NCBI Taxonomy" id="2737172"/>
    <lineage>
        <taxon>Bacteria</taxon>
        <taxon>Bacillati</taxon>
        <taxon>Cyanobacteriota</taxon>
        <taxon>Cyanophyceae</taxon>
        <taxon>Oculatellales</taxon>
        <taxon>Oculatellaceae</taxon>
        <taxon>Thermoleptolyngbya</taxon>
        <taxon>Thermoleptolyngbya sichuanensis</taxon>
    </lineage>
</organism>
<protein>
    <submittedName>
        <fullName evidence="1">Uncharacterized protein</fullName>
    </submittedName>
</protein>
<keyword evidence="2" id="KW-1185">Reference proteome</keyword>